<organism evidence="1 2">
    <name type="scientific">Stutzerimonas stutzeri</name>
    <name type="common">Pseudomonas stutzeri</name>
    <dbReference type="NCBI Taxonomy" id="316"/>
    <lineage>
        <taxon>Bacteria</taxon>
        <taxon>Pseudomonadati</taxon>
        <taxon>Pseudomonadota</taxon>
        <taxon>Gammaproteobacteria</taxon>
        <taxon>Pseudomonadales</taxon>
        <taxon>Pseudomonadaceae</taxon>
        <taxon>Stutzerimonas</taxon>
    </lineage>
</organism>
<name>A0A023WYD7_STUST</name>
<dbReference type="Proteomes" id="UP000025238">
    <property type="component" value="Chromosome"/>
</dbReference>
<dbReference type="AlphaFoldDB" id="A0A023WYD7"/>
<accession>A0A023WYD7</accession>
<proteinExistence type="predicted"/>
<evidence type="ECO:0000313" key="2">
    <source>
        <dbReference type="Proteomes" id="UP000025238"/>
    </source>
</evidence>
<dbReference type="KEGG" id="pstu:UIB01_02070"/>
<evidence type="ECO:0000313" key="1">
    <source>
        <dbReference type="EMBL" id="AHY45063.1"/>
    </source>
</evidence>
<sequence>MSKSSKPGAEPEHLPGQPGAEVLWHLARASGQTACQALAITPTPTPSIQMACKRLDAHLRCANSISEPADTEHSLGSTKFFLTTASEAPRQHQPAYFIHVNQLGQPLFVELDPPIIFKHMDRKPMPDRRSDNGRREPLTILEPDEEFII</sequence>
<dbReference type="EMBL" id="CP007509">
    <property type="protein sequence ID" value="AHY45063.1"/>
    <property type="molecule type" value="Genomic_DNA"/>
</dbReference>
<gene>
    <name evidence="1" type="ORF">UIB01_02070</name>
</gene>
<reference evidence="1 2" key="1">
    <citation type="submission" date="2014-03" db="EMBL/GenBank/DDBJ databases">
        <title>Complete genome sequence of Pseudomonas stutzeri 19SMN4.</title>
        <authorList>
            <person name="Brunet-Galmes I."/>
            <person name="Nogales B."/>
            <person name="Busquets A."/>
            <person name="Pena A."/>
            <person name="Gomila M."/>
            <person name="Garcia-Valdes E."/>
            <person name="Lalucat J."/>
            <person name="Bennasar A."/>
            <person name="Bosch R."/>
        </authorList>
    </citation>
    <scope>NUCLEOTIDE SEQUENCE [LARGE SCALE GENOMIC DNA]</scope>
    <source>
        <strain evidence="1 2">19SMN4</strain>
    </source>
</reference>
<protein>
    <submittedName>
        <fullName evidence="1">Uncharacterized protein</fullName>
    </submittedName>
</protein>